<sequence>MDLHFDVRQNHARCTPQFMHIRFLAQDIQIILL</sequence>
<name>A0A2P2QFC5_RHIMU</name>
<protein>
    <submittedName>
        <fullName evidence="1">Uncharacterized protein</fullName>
    </submittedName>
</protein>
<reference evidence="1" key="1">
    <citation type="submission" date="2018-02" db="EMBL/GenBank/DDBJ databases">
        <title>Rhizophora mucronata_Transcriptome.</title>
        <authorList>
            <person name="Meera S.P."/>
            <person name="Sreeshan A."/>
            <person name="Augustine A."/>
        </authorList>
    </citation>
    <scope>NUCLEOTIDE SEQUENCE</scope>
    <source>
        <tissue evidence="1">Leaf</tissue>
    </source>
</reference>
<evidence type="ECO:0000313" key="1">
    <source>
        <dbReference type="EMBL" id="MBX65712.1"/>
    </source>
</evidence>
<organism evidence="1">
    <name type="scientific">Rhizophora mucronata</name>
    <name type="common">Asiatic mangrove</name>
    <dbReference type="NCBI Taxonomy" id="61149"/>
    <lineage>
        <taxon>Eukaryota</taxon>
        <taxon>Viridiplantae</taxon>
        <taxon>Streptophyta</taxon>
        <taxon>Embryophyta</taxon>
        <taxon>Tracheophyta</taxon>
        <taxon>Spermatophyta</taxon>
        <taxon>Magnoliopsida</taxon>
        <taxon>eudicotyledons</taxon>
        <taxon>Gunneridae</taxon>
        <taxon>Pentapetalae</taxon>
        <taxon>rosids</taxon>
        <taxon>fabids</taxon>
        <taxon>Malpighiales</taxon>
        <taxon>Rhizophoraceae</taxon>
        <taxon>Rhizophora</taxon>
    </lineage>
</organism>
<accession>A0A2P2QFC5</accession>
<dbReference type="EMBL" id="GGEC01085228">
    <property type="protein sequence ID" value="MBX65712.1"/>
    <property type="molecule type" value="Transcribed_RNA"/>
</dbReference>
<proteinExistence type="predicted"/>
<dbReference type="AlphaFoldDB" id="A0A2P2QFC5"/>